<comment type="similarity">
    <text evidence="1">Belongs to the UPF0312 family.</text>
</comment>
<evidence type="ECO:0000313" key="4">
    <source>
        <dbReference type="EMBL" id="MDA0167138.1"/>
    </source>
</evidence>
<keyword evidence="5" id="KW-1185">Reference proteome</keyword>
<proteinExistence type="inferred from homology"/>
<protein>
    <submittedName>
        <fullName evidence="4">YceI family protein</fullName>
    </submittedName>
</protein>
<accession>A0A9X3N945</accession>
<dbReference type="AlphaFoldDB" id="A0A9X3N945"/>
<dbReference type="PANTHER" id="PTHR34406">
    <property type="entry name" value="PROTEIN YCEI"/>
    <property type="match status" value="1"/>
</dbReference>
<dbReference type="RefSeq" id="WP_270046388.1">
    <property type="nucleotide sequence ID" value="NZ_JAPDOD010000089.1"/>
</dbReference>
<feature type="domain" description="Lipid/polyisoprenoid-binding YceI-like" evidence="3">
    <location>
        <begin position="64"/>
        <end position="230"/>
    </location>
</feature>
<keyword evidence="2" id="KW-0472">Membrane</keyword>
<name>A0A9X3N945_9ACTN</name>
<dbReference type="InterPro" id="IPR036761">
    <property type="entry name" value="TTHA0802/YceI-like_sf"/>
</dbReference>
<dbReference type="EMBL" id="JAPDOD010000089">
    <property type="protein sequence ID" value="MDA0167138.1"/>
    <property type="molecule type" value="Genomic_DNA"/>
</dbReference>
<dbReference type="Proteomes" id="UP001149140">
    <property type="component" value="Unassembled WGS sequence"/>
</dbReference>
<dbReference type="Gene3D" id="2.40.128.110">
    <property type="entry name" value="Lipid/polyisoprenoid-binding, YceI-like"/>
    <property type="match status" value="1"/>
</dbReference>
<comment type="caution">
    <text evidence="4">The sequence shown here is derived from an EMBL/GenBank/DDBJ whole genome shotgun (WGS) entry which is preliminary data.</text>
</comment>
<reference evidence="4" key="1">
    <citation type="submission" date="2022-10" db="EMBL/GenBank/DDBJ databases">
        <title>The WGS of Solirubrobacter ginsenosidimutans DSM 21036.</title>
        <authorList>
            <person name="Jiang Z."/>
        </authorList>
    </citation>
    <scope>NUCLEOTIDE SEQUENCE</scope>
    <source>
        <strain evidence="4">DSM 21036</strain>
    </source>
</reference>
<evidence type="ECO:0000259" key="3">
    <source>
        <dbReference type="SMART" id="SM00867"/>
    </source>
</evidence>
<dbReference type="InterPro" id="IPR007372">
    <property type="entry name" value="Lipid/polyisoprenoid-bd_YceI"/>
</dbReference>
<dbReference type="SUPFAM" id="SSF101874">
    <property type="entry name" value="YceI-like"/>
    <property type="match status" value="1"/>
</dbReference>
<evidence type="ECO:0000256" key="1">
    <source>
        <dbReference type="ARBA" id="ARBA00008812"/>
    </source>
</evidence>
<keyword evidence="2" id="KW-1133">Transmembrane helix</keyword>
<evidence type="ECO:0000256" key="2">
    <source>
        <dbReference type="SAM" id="Phobius"/>
    </source>
</evidence>
<dbReference type="SMART" id="SM00867">
    <property type="entry name" value="YceI"/>
    <property type="match status" value="1"/>
</dbReference>
<dbReference type="PANTHER" id="PTHR34406:SF1">
    <property type="entry name" value="PROTEIN YCEI"/>
    <property type="match status" value="1"/>
</dbReference>
<gene>
    <name evidence="4" type="ORF">OM076_43155</name>
</gene>
<sequence>MLKKRRTLLYVLSGFVVLAVGAFAFAYFVLFPTDSPDKFTLSDTAATPAATATATASAAAGTTTWAIADGSEAGYRVREKLAFLPAKNDAVGRTSAITGEAESTGDGDALKITKASFKIEVSTLTSDQDRRDQRIRSIGIESDRFPTATFVLAEPIALTKKEVDATGDLTLHGVKQRVTIPLQVRRSGSTLEAVGSLSFPWGDFGMTAPSVAGFVSVEDTATLEFDLKLAQG</sequence>
<keyword evidence="2" id="KW-0812">Transmembrane</keyword>
<evidence type="ECO:0000313" key="5">
    <source>
        <dbReference type="Proteomes" id="UP001149140"/>
    </source>
</evidence>
<feature type="transmembrane region" description="Helical" evidence="2">
    <location>
        <begin position="7"/>
        <end position="30"/>
    </location>
</feature>
<dbReference type="Pfam" id="PF04264">
    <property type="entry name" value="YceI"/>
    <property type="match status" value="1"/>
</dbReference>
<organism evidence="4 5">
    <name type="scientific">Solirubrobacter ginsenosidimutans</name>
    <dbReference type="NCBI Taxonomy" id="490573"/>
    <lineage>
        <taxon>Bacteria</taxon>
        <taxon>Bacillati</taxon>
        <taxon>Actinomycetota</taxon>
        <taxon>Thermoleophilia</taxon>
        <taxon>Solirubrobacterales</taxon>
        <taxon>Solirubrobacteraceae</taxon>
        <taxon>Solirubrobacter</taxon>
    </lineage>
</organism>